<dbReference type="InterPro" id="IPR000297">
    <property type="entry name" value="PPIase_PpiC"/>
</dbReference>
<dbReference type="PANTHER" id="PTHR47529">
    <property type="entry name" value="PEPTIDYL-PROLYL CIS-TRANS ISOMERASE D"/>
    <property type="match status" value="1"/>
</dbReference>
<evidence type="ECO:0000256" key="10">
    <source>
        <dbReference type="ARBA" id="ARBA00031484"/>
    </source>
</evidence>
<dbReference type="Pfam" id="PF13145">
    <property type="entry name" value="Rotamase_2"/>
    <property type="match status" value="1"/>
</dbReference>
<evidence type="ECO:0000256" key="13">
    <source>
        <dbReference type="ARBA" id="ARBA00042775"/>
    </source>
</evidence>
<organism evidence="15 16">
    <name type="scientific">Mesorhizobium marinum</name>
    <dbReference type="NCBI Taxonomy" id="3228790"/>
    <lineage>
        <taxon>Bacteria</taxon>
        <taxon>Pseudomonadati</taxon>
        <taxon>Pseudomonadota</taxon>
        <taxon>Alphaproteobacteria</taxon>
        <taxon>Hyphomicrobiales</taxon>
        <taxon>Phyllobacteriaceae</taxon>
        <taxon>Mesorhizobium</taxon>
    </lineage>
</organism>
<evidence type="ECO:0000256" key="12">
    <source>
        <dbReference type="ARBA" id="ARBA00040743"/>
    </source>
</evidence>
<sequence length="629" mass="67649">MLSALRSAAGTWVAKLLLLLLVVSFAVWGISGQLVNGFGGNSVITAGDTTVSPVEYRLAYDRQLAVLSQQFNTRLTRDQARSLGVEDQVLAQLAAGAVLDEQASELGLGLSQDKLATLTMSDPAFQGPDGRFSRQQFENVLRQIGMRPEDYLQNRGKVAIRQQIVEAVSDGIKAPDTFLRAVALYRGEDRTAEYLVLPKSLVESVEAPTDAALTEFFDKNKQRYAAPEYRKISYVSLVPEAIADEQAIGDEQVKQDYEQNIDRFTTPESRTIEQVVFADRNAAQAALDSISAGATFDSVVTAQGKTAADTLLGTFTKDRVPDQTVAEAAFALQANEVSQIVDGAFGPVLLRVTQITPAVVRSLDEVSPEIRKELAVAEANRILLDVHDNYEDSRAGGDSLREAATKLGLKVMTVEAIDRAAQRPDGSIVTDLPQSKELLDAAFESETGIENAPINVGSTGFVFYEVEAITPARDRTLDEVKDKVAADWRTDEVDTRLAAKAADVEKRLKDGAQIDALATELGLEKQTKRGLKRETDDGDFGRPGVAAVFGVPEGGSGVVAAPTGDAQIVFKVTEVFEPAGADANSIPDDARTSFASGMADDLLDQLVAKLQGQYGVAVDRSAIEQALAF</sequence>
<comment type="similarity">
    <text evidence="11">Belongs to the PpiD chaperone family.</text>
</comment>
<keyword evidence="16" id="KW-1185">Reference proteome</keyword>
<keyword evidence="8" id="KW-0143">Chaperone</keyword>
<evidence type="ECO:0000256" key="7">
    <source>
        <dbReference type="ARBA" id="ARBA00023136"/>
    </source>
</evidence>
<dbReference type="SUPFAM" id="SSF109998">
    <property type="entry name" value="Triger factor/SurA peptide-binding domain-like"/>
    <property type="match status" value="1"/>
</dbReference>
<evidence type="ECO:0000313" key="16">
    <source>
        <dbReference type="Proteomes" id="UP001556196"/>
    </source>
</evidence>
<dbReference type="Pfam" id="PF13624">
    <property type="entry name" value="SurA_N_3"/>
    <property type="match status" value="1"/>
</dbReference>
<keyword evidence="6" id="KW-1133">Transmembrane helix</keyword>
<feature type="domain" description="PpiC" evidence="14">
    <location>
        <begin position="250"/>
        <end position="367"/>
    </location>
</feature>
<reference evidence="15 16" key="1">
    <citation type="submission" date="2024-06" db="EMBL/GenBank/DDBJ databases">
        <authorList>
            <person name="Tuo L."/>
        </authorList>
    </citation>
    <scope>NUCLEOTIDE SEQUENCE [LARGE SCALE GENOMIC DNA]</scope>
    <source>
        <strain evidence="15 16">ZMM04-5</strain>
    </source>
</reference>
<keyword evidence="4" id="KW-0997">Cell inner membrane</keyword>
<comment type="subcellular location">
    <subcellularLocation>
        <location evidence="1">Cell inner membrane</location>
        <topology evidence="1">Single-pass type II membrane protein</topology>
        <orientation evidence="1">Periplasmic side</orientation>
    </subcellularLocation>
</comment>
<evidence type="ECO:0000256" key="3">
    <source>
        <dbReference type="ARBA" id="ARBA00022475"/>
    </source>
</evidence>
<dbReference type="EMBL" id="JBFOCI010000008">
    <property type="protein sequence ID" value="MEW9808388.1"/>
    <property type="molecule type" value="Genomic_DNA"/>
</dbReference>
<evidence type="ECO:0000313" key="15">
    <source>
        <dbReference type="EMBL" id="MEW9808388.1"/>
    </source>
</evidence>
<keyword evidence="7" id="KW-0472">Membrane</keyword>
<evidence type="ECO:0000256" key="11">
    <source>
        <dbReference type="ARBA" id="ARBA00038408"/>
    </source>
</evidence>
<dbReference type="InterPro" id="IPR027304">
    <property type="entry name" value="Trigger_fact/SurA_dom_sf"/>
</dbReference>
<keyword evidence="3" id="KW-1003">Cell membrane</keyword>
<keyword evidence="5" id="KW-0812">Transmembrane</keyword>
<dbReference type="InterPro" id="IPR046357">
    <property type="entry name" value="PPIase_dom_sf"/>
</dbReference>
<dbReference type="RefSeq" id="WP_367725621.1">
    <property type="nucleotide sequence ID" value="NZ_JBFOCI010000008.1"/>
</dbReference>
<evidence type="ECO:0000256" key="5">
    <source>
        <dbReference type="ARBA" id="ARBA00022692"/>
    </source>
</evidence>
<evidence type="ECO:0000259" key="14">
    <source>
        <dbReference type="Pfam" id="PF13145"/>
    </source>
</evidence>
<dbReference type="SUPFAM" id="SSF54534">
    <property type="entry name" value="FKBP-like"/>
    <property type="match status" value="1"/>
</dbReference>
<dbReference type="Proteomes" id="UP001556196">
    <property type="component" value="Unassembled WGS sequence"/>
</dbReference>
<proteinExistence type="inferred from homology"/>
<accession>A0ABV3R5F5</accession>
<dbReference type="Gene3D" id="3.10.50.40">
    <property type="match status" value="1"/>
</dbReference>
<name>A0ABV3R5F5_9HYPH</name>
<dbReference type="InterPro" id="IPR052029">
    <property type="entry name" value="PpiD_chaperone"/>
</dbReference>
<evidence type="ECO:0000256" key="1">
    <source>
        <dbReference type="ARBA" id="ARBA00004382"/>
    </source>
</evidence>
<protein>
    <recommendedName>
        <fullName evidence="2">Parvulin-like PPIase</fullName>
    </recommendedName>
    <alternativeName>
        <fullName evidence="9">Peptidyl-prolyl cis-trans isomerase plp</fullName>
    </alternativeName>
    <alternativeName>
        <fullName evidence="12">Periplasmic chaperone PpiD</fullName>
    </alternativeName>
    <alternativeName>
        <fullName evidence="13">Periplasmic folding chaperone</fullName>
    </alternativeName>
    <alternativeName>
        <fullName evidence="10">Rotamase plp</fullName>
    </alternativeName>
</protein>
<gene>
    <name evidence="15" type="ORF">ABUE31_20550</name>
</gene>
<evidence type="ECO:0000256" key="8">
    <source>
        <dbReference type="ARBA" id="ARBA00023186"/>
    </source>
</evidence>
<evidence type="ECO:0000256" key="4">
    <source>
        <dbReference type="ARBA" id="ARBA00022519"/>
    </source>
</evidence>
<evidence type="ECO:0000256" key="2">
    <source>
        <dbReference type="ARBA" id="ARBA00018370"/>
    </source>
</evidence>
<dbReference type="PANTHER" id="PTHR47529:SF1">
    <property type="entry name" value="PERIPLASMIC CHAPERONE PPID"/>
    <property type="match status" value="1"/>
</dbReference>
<evidence type="ECO:0000256" key="9">
    <source>
        <dbReference type="ARBA" id="ARBA00030642"/>
    </source>
</evidence>
<evidence type="ECO:0000256" key="6">
    <source>
        <dbReference type="ARBA" id="ARBA00022989"/>
    </source>
</evidence>
<comment type="caution">
    <text evidence="15">The sequence shown here is derived from an EMBL/GenBank/DDBJ whole genome shotgun (WGS) entry which is preliminary data.</text>
</comment>